<accession>A0A656Z3K4</accession>
<reference evidence="1" key="1">
    <citation type="submission" date="2016-02" db="EMBL/GenBank/DDBJ databases">
        <title>Genomic sequences of Ochrobactrum anthropi.</title>
        <authorList>
            <person name="Chudasama K.S."/>
            <person name="Thaker V.S."/>
        </authorList>
    </citation>
    <scope>NUCLEOTIDE SEQUENCE [LARGE SCALE GENOMIC DNA]</scope>
    <source>
        <strain evidence="1">SUBG007</strain>
    </source>
</reference>
<sequence length="66" mass="7376">MHATPADAEPIFRSMHHILQVARGVIGFRPGGLGWSWSGHHRRSLCLDRASRCIEPRLLSFPSDQG</sequence>
<name>A0A656Z3K4_BRUAN</name>
<proteinExistence type="predicted"/>
<comment type="caution">
    <text evidence="1">The sequence shown here is derived from an EMBL/GenBank/DDBJ whole genome shotgun (WGS) entry which is preliminary data.</text>
</comment>
<evidence type="ECO:0000313" key="1">
    <source>
        <dbReference type="EMBL" id="KYB44848.1"/>
    </source>
</evidence>
<organism evidence="1">
    <name type="scientific">Brucella anthropi</name>
    <name type="common">Ochrobactrum anthropi</name>
    <dbReference type="NCBI Taxonomy" id="529"/>
    <lineage>
        <taxon>Bacteria</taxon>
        <taxon>Pseudomonadati</taxon>
        <taxon>Pseudomonadota</taxon>
        <taxon>Alphaproteobacteria</taxon>
        <taxon>Hyphomicrobiales</taxon>
        <taxon>Brucellaceae</taxon>
        <taxon>Brucella/Ochrobactrum group</taxon>
        <taxon>Brucella</taxon>
    </lineage>
</organism>
<dbReference type="EMBL" id="LUAY01007415">
    <property type="protein sequence ID" value="KYB44848.1"/>
    <property type="molecule type" value="Genomic_DNA"/>
</dbReference>
<dbReference type="AlphaFoldDB" id="A0A656Z3K4"/>
<protein>
    <submittedName>
        <fullName evidence="1">Uncharacterized protein</fullName>
    </submittedName>
</protein>
<gene>
    <name evidence="1" type="ORF">AB664_18280</name>
</gene>